<evidence type="ECO:0000259" key="2">
    <source>
        <dbReference type="Pfam" id="PF08669"/>
    </source>
</evidence>
<gene>
    <name evidence="4" type="ORF">E4Z66_07480</name>
</gene>
<dbReference type="InterPro" id="IPR013977">
    <property type="entry name" value="GcvT_C"/>
</dbReference>
<accession>A0A4S4NKW2</accession>
<evidence type="ECO:0000259" key="3">
    <source>
        <dbReference type="Pfam" id="PF09347"/>
    </source>
</evidence>
<dbReference type="EMBL" id="SRKY01000002">
    <property type="protein sequence ID" value="THH36780.1"/>
    <property type="molecule type" value="Genomic_DNA"/>
</dbReference>
<dbReference type="AlphaFoldDB" id="A0A4S4NKW2"/>
<evidence type="ECO:0000259" key="1">
    <source>
        <dbReference type="Pfam" id="PF01571"/>
    </source>
</evidence>
<protein>
    <submittedName>
        <fullName evidence="4">DUF1989 domain-containing protein</fullName>
    </submittedName>
</protein>
<dbReference type="InterPro" id="IPR018959">
    <property type="entry name" value="DUF1989"/>
</dbReference>
<dbReference type="SUPFAM" id="SSF103025">
    <property type="entry name" value="Folate-binding domain"/>
    <property type="match status" value="1"/>
</dbReference>
<evidence type="ECO:0000313" key="4">
    <source>
        <dbReference type="EMBL" id="THH36780.1"/>
    </source>
</evidence>
<dbReference type="Gene3D" id="3.30.1360.120">
    <property type="entry name" value="Probable tRNA modification gtpase trme, domain 1"/>
    <property type="match status" value="1"/>
</dbReference>
<feature type="domain" description="GCVT N-terminal" evidence="1">
    <location>
        <begin position="404"/>
        <end position="667"/>
    </location>
</feature>
<feature type="domain" description="DUF1989" evidence="3">
    <location>
        <begin position="179"/>
        <end position="348"/>
    </location>
</feature>
<dbReference type="Proteomes" id="UP000306602">
    <property type="component" value="Unassembled WGS sequence"/>
</dbReference>
<dbReference type="PANTHER" id="PTHR43757:SF2">
    <property type="entry name" value="AMINOMETHYLTRANSFERASE, MITOCHONDRIAL"/>
    <property type="match status" value="1"/>
</dbReference>
<dbReference type="RefSeq" id="WP_136462379.1">
    <property type="nucleotide sequence ID" value="NZ_SRKY01000002.1"/>
</dbReference>
<dbReference type="OrthoDB" id="9772660at2"/>
<dbReference type="PANTHER" id="PTHR43757">
    <property type="entry name" value="AMINOMETHYLTRANSFERASE"/>
    <property type="match status" value="1"/>
</dbReference>
<dbReference type="InterPro" id="IPR029043">
    <property type="entry name" value="GcvT/YgfZ_C"/>
</dbReference>
<organism evidence="4 5">
    <name type="scientific">Aliishimia ponticola</name>
    <dbReference type="NCBI Taxonomy" id="2499833"/>
    <lineage>
        <taxon>Bacteria</taxon>
        <taxon>Pseudomonadati</taxon>
        <taxon>Pseudomonadota</taxon>
        <taxon>Alphaproteobacteria</taxon>
        <taxon>Rhodobacterales</taxon>
        <taxon>Paracoccaceae</taxon>
        <taxon>Aliishimia</taxon>
    </lineage>
</organism>
<dbReference type="SUPFAM" id="SSF101790">
    <property type="entry name" value="Aminomethyltransferase beta-barrel domain"/>
    <property type="match status" value="1"/>
</dbReference>
<dbReference type="InterPro" id="IPR006222">
    <property type="entry name" value="GCVT_N"/>
</dbReference>
<proteinExistence type="predicted"/>
<dbReference type="Pfam" id="PF09347">
    <property type="entry name" value="DUF1989"/>
    <property type="match status" value="1"/>
</dbReference>
<sequence length="774" mass="83561">MLNRVSAQPGLTSRYAGLLQPNVLRADVGYGAVESLRVPAGAVVAITQIDGGAQAWVTALADDAATLGVTTLEGSAAASIPLDSSGFDSRMLEALTNARGGALADARGLLIFDPMTAAGESHIFRMPQAARIFVAAPVRPGFIETGGGGAFRVEIKLPDVAANDISLPDPLGKVVDEWRIPRGTATAYELQKGQFVQIIDVEGQQCSDFMAMRSEALDKGVERFIDSTVSRTMARSAYPLPGLHDKFYDQDIRPLLAVRQDTVGRHDTFALACTARGYEERGFPGHLNCSDNISDAFAPYGIGRRAAWPAINLFFNSWIAPADHAIASDEAWSRPGDYVAMQAMSDLVCVSTACPDDVDPINGWNPTDIHIRIYEETSTITHAVAWRANPEDAAKMTAHSAFHPRTSKLTSSYHVARDLWMPAHFDATGAVEEYWACKKAATLQDMSGLRKFDIVGPDAVALLQHCLTRDVSKLSVHRGFYALMCDARGSVLDDGTLFRLEDTAFRWCCGSDHSALHLREQAEALGLNARVLSLGGRMVNLALQGPKSRDILREVVFTQPSRPSLDNLKWFGFTIARLHDRDGPMFMLCRSGFTGELGYELFCDRDDALTIWDGLMAAGAPEGLVPMGGQALDMLRIEAGLMIAGAEFGPDADAMESGLGFAVDFKKPDFIGRAALERNAAATRRKLVGLHLAGNEVPHHGDGIFVGREQVGTITSGTYSPQMGHAIAMARIAVENAAPGAELEVGKLDGHMKRLAAKVVDLPFLDPKREKARA</sequence>
<feature type="domain" description="Aminomethyltransferase C-terminal" evidence="2">
    <location>
        <begin position="685"/>
        <end position="766"/>
    </location>
</feature>
<evidence type="ECO:0000313" key="5">
    <source>
        <dbReference type="Proteomes" id="UP000306602"/>
    </source>
</evidence>
<dbReference type="InterPro" id="IPR028896">
    <property type="entry name" value="GcvT/YgfZ/DmdA"/>
</dbReference>
<reference evidence="4 5" key="1">
    <citation type="submission" date="2019-04" db="EMBL/GenBank/DDBJ databases">
        <title>Shimia ponticola sp. nov., isolated from seawater.</title>
        <authorList>
            <person name="Kim Y.-O."/>
            <person name="Yoon J.-H."/>
        </authorList>
    </citation>
    <scope>NUCLEOTIDE SEQUENCE [LARGE SCALE GENOMIC DNA]</scope>
    <source>
        <strain evidence="4 5">MYP11</strain>
    </source>
</reference>
<comment type="caution">
    <text evidence="4">The sequence shown here is derived from an EMBL/GenBank/DDBJ whole genome shotgun (WGS) entry which is preliminary data.</text>
</comment>
<name>A0A4S4NKW2_9RHOB</name>
<dbReference type="Pfam" id="PF08669">
    <property type="entry name" value="GCV_T_C"/>
    <property type="match status" value="1"/>
</dbReference>
<keyword evidence="5" id="KW-1185">Reference proteome</keyword>
<dbReference type="InterPro" id="IPR027266">
    <property type="entry name" value="TrmE/GcvT-like"/>
</dbReference>
<dbReference type="Pfam" id="PF01571">
    <property type="entry name" value="GCV_T"/>
    <property type="match status" value="1"/>
</dbReference>